<keyword evidence="6 9" id="KW-1133">Transmembrane helix</keyword>
<feature type="transmembrane region" description="Helical" evidence="9">
    <location>
        <begin position="390"/>
        <end position="417"/>
    </location>
</feature>
<evidence type="ECO:0000256" key="5">
    <source>
        <dbReference type="ARBA" id="ARBA00022842"/>
    </source>
</evidence>
<keyword evidence="4 9" id="KW-0812">Transmembrane</keyword>
<dbReference type="GO" id="GO:0046872">
    <property type="term" value="F:metal ion binding"/>
    <property type="evidence" value="ECO:0007669"/>
    <property type="project" value="UniProtKB-KW"/>
</dbReference>
<dbReference type="KEGG" id="bco:Bcell_3495"/>
<keyword evidence="12" id="KW-1185">Reference proteome</keyword>
<evidence type="ECO:0000313" key="12">
    <source>
        <dbReference type="Proteomes" id="UP000001401"/>
    </source>
</evidence>
<dbReference type="CDD" id="cd04606">
    <property type="entry name" value="CBS_pair_Mg_transporter"/>
    <property type="match status" value="1"/>
</dbReference>
<evidence type="ECO:0000256" key="6">
    <source>
        <dbReference type="ARBA" id="ARBA00022989"/>
    </source>
</evidence>
<comment type="similarity">
    <text evidence="2 9">Belongs to the SLC41A transporter family.</text>
</comment>
<dbReference type="InterPro" id="IPR006669">
    <property type="entry name" value="MgtE_transporter"/>
</dbReference>
<reference evidence="11" key="1">
    <citation type="submission" date="2010-12" db="EMBL/GenBank/DDBJ databases">
        <title>Complete sequence of Bacillus cellulosilyticus DSM 2522.</title>
        <authorList>
            <consortium name="US DOE Joint Genome Institute"/>
            <person name="Lucas S."/>
            <person name="Copeland A."/>
            <person name="Lapidus A."/>
            <person name="Cheng J.-F."/>
            <person name="Bruce D."/>
            <person name="Goodwin L."/>
            <person name="Pitluck S."/>
            <person name="Chertkov O."/>
            <person name="Detter J.C."/>
            <person name="Han C."/>
            <person name="Tapia R."/>
            <person name="Land M."/>
            <person name="Hauser L."/>
            <person name="Jeffries C."/>
            <person name="Kyrpides N."/>
            <person name="Ivanova N."/>
            <person name="Mikhailova N."/>
            <person name="Brumm P."/>
            <person name="Mead D."/>
            <person name="Woyke T."/>
        </authorList>
    </citation>
    <scope>NUCLEOTIDE SEQUENCE [LARGE SCALE GENOMIC DNA]</scope>
    <source>
        <strain evidence="11">DSM 2522</strain>
    </source>
</reference>
<keyword evidence="7 9" id="KW-0472">Membrane</keyword>
<dbReference type="PANTHER" id="PTHR43773">
    <property type="entry name" value="MAGNESIUM TRANSPORTER MGTE"/>
    <property type="match status" value="1"/>
</dbReference>
<name>E6TQW2_EVAC2</name>
<feature type="transmembrane region" description="Helical" evidence="9">
    <location>
        <begin position="289"/>
        <end position="309"/>
    </location>
</feature>
<evidence type="ECO:0000256" key="4">
    <source>
        <dbReference type="ARBA" id="ARBA00022692"/>
    </source>
</evidence>
<feature type="transmembrane region" description="Helical" evidence="9">
    <location>
        <begin position="429"/>
        <end position="452"/>
    </location>
</feature>
<feature type="transmembrane region" description="Helical" evidence="9">
    <location>
        <begin position="321"/>
        <end position="342"/>
    </location>
</feature>
<dbReference type="InterPro" id="IPR036739">
    <property type="entry name" value="SLC41_membr_dom_sf"/>
</dbReference>
<dbReference type="GO" id="GO:0005886">
    <property type="term" value="C:plasma membrane"/>
    <property type="evidence" value="ECO:0007669"/>
    <property type="project" value="UniProtKB-SubCell"/>
</dbReference>
<dbReference type="AlphaFoldDB" id="E6TQW2"/>
<feature type="domain" description="CBS" evidence="10">
    <location>
        <begin position="207"/>
        <end position="263"/>
    </location>
</feature>
<accession>E6TQW2</accession>
<dbReference type="NCBIfam" id="TIGR00400">
    <property type="entry name" value="mgtE"/>
    <property type="match status" value="1"/>
</dbReference>
<keyword evidence="8" id="KW-0129">CBS domain</keyword>
<dbReference type="EMBL" id="CP002394">
    <property type="protein sequence ID" value="ADU31737.1"/>
    <property type="molecule type" value="Genomic_DNA"/>
</dbReference>
<sequence>MKKKINFKNREEFTYYLFLYMKNDDKTSFRTEFLELHPTDQIDIFKQLSIEKRKHVYRYLTPAEFAEIFQGLQLTEQKTIFAELEDDFGLRMINELSADDVTDFFGNIPDSVATYLLSKLEESEANNIKLLLSYKEDTAGAIMTTEFITISPNETVTQVMARLRKEGADAETIYYLYVVNDDDKLTGVVSLRELIVAQTGATIAQVMKEQVVTVSAFADQEEVSMIIKDYDLLAVPVITSEEKLIGIVTVDDILDVIEEENSEDIGQFAAVKGALDLDLNAFVATKRRLPWLILLLFIGMLTAGIIGGFEGILAEVAMLAIFIPLIADMAGNTGTQSLAIVVRGLALEKFDRNAVIKLLKREALSGFMMGTVCGILVSILALVIPQGNLMLGFVIGVSLFATVFISTLTGTIIPLIIHKLKIDPAVASGPFITTINDIVGLFLYFTIATSLLHYL</sequence>
<dbReference type="InterPro" id="IPR038076">
    <property type="entry name" value="MgtE_N_sf"/>
</dbReference>
<protein>
    <recommendedName>
        <fullName evidence="9">Magnesium transporter MgtE</fullName>
    </recommendedName>
</protein>
<evidence type="ECO:0000256" key="9">
    <source>
        <dbReference type="RuleBase" id="RU362011"/>
    </source>
</evidence>
<evidence type="ECO:0000256" key="8">
    <source>
        <dbReference type="PROSITE-ProRule" id="PRU00703"/>
    </source>
</evidence>
<dbReference type="InterPro" id="IPR046342">
    <property type="entry name" value="CBS_dom_sf"/>
</dbReference>
<dbReference type="Pfam" id="PF01769">
    <property type="entry name" value="MgtE"/>
    <property type="match status" value="1"/>
</dbReference>
<dbReference type="SMART" id="SM00924">
    <property type="entry name" value="MgtE_N"/>
    <property type="match status" value="1"/>
</dbReference>
<proteinExistence type="inferred from homology"/>
<keyword evidence="9" id="KW-0479">Metal-binding</keyword>
<dbReference type="InterPro" id="IPR006668">
    <property type="entry name" value="Mg_transptr_MgtE_intracell_dom"/>
</dbReference>
<gene>
    <name evidence="11" type="ordered locus">Bcell_3495</name>
</gene>
<dbReference type="SMART" id="SM00116">
    <property type="entry name" value="CBS"/>
    <property type="match status" value="2"/>
</dbReference>
<dbReference type="InterPro" id="IPR006667">
    <property type="entry name" value="SLC41_membr_dom"/>
</dbReference>
<dbReference type="Pfam" id="PF00571">
    <property type="entry name" value="CBS"/>
    <property type="match status" value="2"/>
</dbReference>
<dbReference type="GO" id="GO:0015095">
    <property type="term" value="F:magnesium ion transmembrane transporter activity"/>
    <property type="evidence" value="ECO:0007669"/>
    <property type="project" value="UniProtKB-UniRule"/>
</dbReference>
<comment type="subunit">
    <text evidence="9">Homodimer.</text>
</comment>
<comment type="function">
    <text evidence="9">Acts as a magnesium transporter.</text>
</comment>
<evidence type="ECO:0000256" key="2">
    <source>
        <dbReference type="ARBA" id="ARBA00009749"/>
    </source>
</evidence>
<dbReference type="SUPFAM" id="SSF54631">
    <property type="entry name" value="CBS-domain pair"/>
    <property type="match status" value="1"/>
</dbReference>
<evidence type="ECO:0000256" key="3">
    <source>
        <dbReference type="ARBA" id="ARBA00022448"/>
    </source>
</evidence>
<feature type="transmembrane region" description="Helical" evidence="9">
    <location>
        <begin position="363"/>
        <end position="384"/>
    </location>
</feature>
<dbReference type="eggNOG" id="COG2239">
    <property type="taxonomic scope" value="Bacteria"/>
</dbReference>
<feature type="domain" description="CBS" evidence="10">
    <location>
        <begin position="143"/>
        <end position="205"/>
    </location>
</feature>
<keyword evidence="9" id="KW-1003">Cell membrane</keyword>
<comment type="subcellular location">
    <subcellularLocation>
        <location evidence="9">Cell membrane</location>
        <topology evidence="9">Multi-pass membrane protein</topology>
    </subcellularLocation>
    <subcellularLocation>
        <location evidence="1">Membrane</location>
        <topology evidence="1">Multi-pass membrane protein</topology>
    </subcellularLocation>
</comment>
<evidence type="ECO:0000313" key="11">
    <source>
        <dbReference type="EMBL" id="ADU31737.1"/>
    </source>
</evidence>
<dbReference type="SUPFAM" id="SSF161093">
    <property type="entry name" value="MgtE membrane domain-like"/>
    <property type="match status" value="1"/>
</dbReference>
<dbReference type="Gene3D" id="3.10.580.10">
    <property type="entry name" value="CBS-domain"/>
    <property type="match status" value="1"/>
</dbReference>
<dbReference type="Gene3D" id="1.10.357.20">
    <property type="entry name" value="SLC41 divalent cation transporters, integral membrane domain"/>
    <property type="match status" value="1"/>
</dbReference>
<evidence type="ECO:0000259" key="10">
    <source>
        <dbReference type="PROSITE" id="PS51371"/>
    </source>
</evidence>
<dbReference type="SUPFAM" id="SSF158791">
    <property type="entry name" value="MgtE N-terminal domain-like"/>
    <property type="match status" value="1"/>
</dbReference>
<evidence type="ECO:0000256" key="1">
    <source>
        <dbReference type="ARBA" id="ARBA00004141"/>
    </source>
</evidence>
<keyword evidence="3 9" id="KW-0813">Transport</keyword>
<evidence type="ECO:0000256" key="7">
    <source>
        <dbReference type="ARBA" id="ARBA00023136"/>
    </source>
</evidence>
<dbReference type="PANTHER" id="PTHR43773:SF1">
    <property type="entry name" value="MAGNESIUM TRANSPORTER MGTE"/>
    <property type="match status" value="1"/>
</dbReference>
<dbReference type="Pfam" id="PF03448">
    <property type="entry name" value="MgtE_N"/>
    <property type="match status" value="1"/>
</dbReference>
<dbReference type="InterPro" id="IPR000644">
    <property type="entry name" value="CBS_dom"/>
</dbReference>
<dbReference type="RefSeq" id="WP_013490068.1">
    <property type="nucleotide sequence ID" value="NC_014829.1"/>
</dbReference>
<dbReference type="Gene3D" id="1.25.60.10">
    <property type="entry name" value="MgtE N-terminal domain-like"/>
    <property type="match status" value="1"/>
</dbReference>
<organism evidence="11 12">
    <name type="scientific">Evansella cellulosilytica (strain ATCC 21833 / DSM 2522 / FERM P-1141 / JCM 9156 / N-4)</name>
    <name type="common">Bacillus cellulosilyticus</name>
    <dbReference type="NCBI Taxonomy" id="649639"/>
    <lineage>
        <taxon>Bacteria</taxon>
        <taxon>Bacillati</taxon>
        <taxon>Bacillota</taxon>
        <taxon>Bacilli</taxon>
        <taxon>Bacillales</taxon>
        <taxon>Bacillaceae</taxon>
        <taxon>Evansella</taxon>
    </lineage>
</organism>
<keyword evidence="5 9" id="KW-0460">Magnesium</keyword>
<dbReference type="HOGENOM" id="CLU_037408_1_1_9"/>
<dbReference type="Proteomes" id="UP000001401">
    <property type="component" value="Chromosome"/>
</dbReference>
<dbReference type="PROSITE" id="PS51371">
    <property type="entry name" value="CBS"/>
    <property type="match status" value="2"/>
</dbReference>